<dbReference type="EMBL" id="CAUYUE010000002">
    <property type="protein sequence ID" value="CAK0738264.1"/>
    <property type="molecule type" value="Genomic_DNA"/>
</dbReference>
<dbReference type="AlphaFoldDB" id="A0AAV1HU81"/>
<name>A0AAV1HU81_9CHLO</name>
<evidence type="ECO:0000313" key="4">
    <source>
        <dbReference type="Proteomes" id="UP001314263"/>
    </source>
</evidence>
<proteinExistence type="predicted"/>
<protein>
    <submittedName>
        <fullName evidence="3">Uncharacterized protein</fullName>
    </submittedName>
</protein>
<sequence>MVQNAAFFALVAAGVAIPVLVTQSVPKSTILATGLASGTTQPCGWPTTSFGSIASTASIGSVGSHWSIGSVGSILSVASVGSVLSIGSIGGCGSLFVVLGVLSLGGFFTVNRRTPGQPWGLPLSGRHAQEAPVQGVPVQQHMHQG</sequence>
<gene>
    <name evidence="3" type="ORF">CVIRNUC_001017</name>
</gene>
<evidence type="ECO:0000256" key="2">
    <source>
        <dbReference type="SAM" id="SignalP"/>
    </source>
</evidence>
<comment type="caution">
    <text evidence="3">The sequence shown here is derived from an EMBL/GenBank/DDBJ whole genome shotgun (WGS) entry which is preliminary data.</text>
</comment>
<dbReference type="Proteomes" id="UP001314263">
    <property type="component" value="Unassembled WGS sequence"/>
</dbReference>
<keyword evidence="1" id="KW-0472">Membrane</keyword>
<keyword evidence="1" id="KW-0812">Transmembrane</keyword>
<accession>A0AAV1HU81</accession>
<keyword evidence="4" id="KW-1185">Reference proteome</keyword>
<feature type="chain" id="PRO_5043550254" evidence="2">
    <location>
        <begin position="17"/>
        <end position="145"/>
    </location>
</feature>
<evidence type="ECO:0000313" key="3">
    <source>
        <dbReference type="EMBL" id="CAK0738264.1"/>
    </source>
</evidence>
<reference evidence="3 4" key="1">
    <citation type="submission" date="2023-10" db="EMBL/GenBank/DDBJ databases">
        <authorList>
            <person name="Maclean D."/>
            <person name="Macfadyen A."/>
        </authorList>
    </citation>
    <scope>NUCLEOTIDE SEQUENCE [LARGE SCALE GENOMIC DNA]</scope>
</reference>
<feature type="transmembrane region" description="Helical" evidence="1">
    <location>
        <begin position="83"/>
        <end position="108"/>
    </location>
</feature>
<keyword evidence="2" id="KW-0732">Signal</keyword>
<feature type="signal peptide" evidence="2">
    <location>
        <begin position="1"/>
        <end position="16"/>
    </location>
</feature>
<keyword evidence="1" id="KW-1133">Transmembrane helix</keyword>
<evidence type="ECO:0000256" key="1">
    <source>
        <dbReference type="SAM" id="Phobius"/>
    </source>
</evidence>
<organism evidence="3 4">
    <name type="scientific">Coccomyxa viridis</name>
    <dbReference type="NCBI Taxonomy" id="1274662"/>
    <lineage>
        <taxon>Eukaryota</taxon>
        <taxon>Viridiplantae</taxon>
        <taxon>Chlorophyta</taxon>
        <taxon>core chlorophytes</taxon>
        <taxon>Trebouxiophyceae</taxon>
        <taxon>Trebouxiophyceae incertae sedis</taxon>
        <taxon>Coccomyxaceae</taxon>
        <taxon>Coccomyxa</taxon>
    </lineage>
</organism>